<evidence type="ECO:0000256" key="1">
    <source>
        <dbReference type="SAM" id="Phobius"/>
    </source>
</evidence>
<evidence type="ECO:0000313" key="3">
    <source>
        <dbReference type="Proteomes" id="UP001595850"/>
    </source>
</evidence>
<proteinExistence type="predicted"/>
<dbReference type="Pfam" id="PF05987">
    <property type="entry name" value="DUF898"/>
    <property type="match status" value="1"/>
</dbReference>
<gene>
    <name evidence="2" type="ORF">ACFOWE_27115</name>
</gene>
<feature type="transmembrane region" description="Helical" evidence="1">
    <location>
        <begin position="63"/>
        <end position="88"/>
    </location>
</feature>
<comment type="caution">
    <text evidence="2">The sequence shown here is derived from an EMBL/GenBank/DDBJ whole genome shotgun (WGS) entry which is preliminary data.</text>
</comment>
<name>A0ABV8IGB9_9ACTN</name>
<evidence type="ECO:0000313" key="2">
    <source>
        <dbReference type="EMBL" id="MFC4061989.1"/>
    </source>
</evidence>
<keyword evidence="1" id="KW-0812">Transmembrane</keyword>
<keyword evidence="1" id="KW-1133">Transmembrane helix</keyword>
<dbReference type="RefSeq" id="WP_377292693.1">
    <property type="nucleotide sequence ID" value="NZ_JBHSBM010000040.1"/>
</dbReference>
<accession>A0ABV8IGB9</accession>
<dbReference type="EMBL" id="JBHSBM010000040">
    <property type="protein sequence ID" value="MFC4061989.1"/>
    <property type="molecule type" value="Genomic_DNA"/>
</dbReference>
<reference evidence="3" key="1">
    <citation type="journal article" date="2019" name="Int. J. Syst. Evol. Microbiol.">
        <title>The Global Catalogue of Microorganisms (GCM) 10K type strain sequencing project: providing services to taxonomists for standard genome sequencing and annotation.</title>
        <authorList>
            <consortium name="The Broad Institute Genomics Platform"/>
            <consortium name="The Broad Institute Genome Sequencing Center for Infectious Disease"/>
            <person name="Wu L."/>
            <person name="Ma J."/>
        </authorList>
    </citation>
    <scope>NUCLEOTIDE SEQUENCE [LARGE SCALE GENOMIC DNA]</scope>
    <source>
        <strain evidence="3">TBRC 4489</strain>
    </source>
</reference>
<feature type="transmembrane region" description="Helical" evidence="1">
    <location>
        <begin position="20"/>
        <end position="42"/>
    </location>
</feature>
<sequence>MARNSGRFHFDGGAATYFGTGVLAFLVTAVTLGICYPFALVLRERWRARHSYIDGRRLTFTGSAVGLFGYWIKWFLLSAVTLGIYLFWVGPRIAQWKWEHTDFDPTWQPWAMEAPAVPGASGYHERGGAVGG</sequence>
<keyword evidence="1" id="KW-0472">Membrane</keyword>
<dbReference type="Proteomes" id="UP001595850">
    <property type="component" value="Unassembled WGS sequence"/>
</dbReference>
<protein>
    <submittedName>
        <fullName evidence="2">DUF898 family protein</fullName>
    </submittedName>
</protein>
<keyword evidence="3" id="KW-1185">Reference proteome</keyword>
<dbReference type="InterPro" id="IPR010295">
    <property type="entry name" value="DUF898"/>
</dbReference>
<organism evidence="2 3">
    <name type="scientific">Planomonospora corallina</name>
    <dbReference type="NCBI Taxonomy" id="1806052"/>
    <lineage>
        <taxon>Bacteria</taxon>
        <taxon>Bacillati</taxon>
        <taxon>Actinomycetota</taxon>
        <taxon>Actinomycetes</taxon>
        <taxon>Streptosporangiales</taxon>
        <taxon>Streptosporangiaceae</taxon>
        <taxon>Planomonospora</taxon>
    </lineage>
</organism>